<comment type="subcellular location">
    <subcellularLocation>
        <location evidence="1 7">Secreted</location>
    </subcellularLocation>
</comment>
<reference evidence="8" key="1">
    <citation type="journal article" date="2022" name="Plant J.">
        <title>Strategies of tolerance reflected in two North American maple genomes.</title>
        <authorList>
            <person name="McEvoy S.L."/>
            <person name="Sezen U.U."/>
            <person name="Trouern-Trend A."/>
            <person name="McMahon S.M."/>
            <person name="Schaberg P.G."/>
            <person name="Yang J."/>
            <person name="Wegrzyn J.L."/>
            <person name="Swenson N.G."/>
        </authorList>
    </citation>
    <scope>NUCLEOTIDE SEQUENCE</scope>
    <source>
        <strain evidence="8">91603</strain>
    </source>
</reference>
<dbReference type="EMBL" id="JAJSOW010000004">
    <property type="protein sequence ID" value="KAI9191626.1"/>
    <property type="molecule type" value="Genomic_DNA"/>
</dbReference>
<evidence type="ECO:0000313" key="9">
    <source>
        <dbReference type="Proteomes" id="UP001064489"/>
    </source>
</evidence>
<dbReference type="GO" id="GO:0010052">
    <property type="term" value="P:guard cell differentiation"/>
    <property type="evidence" value="ECO:0007669"/>
    <property type="project" value="UniProtKB-UniRule"/>
</dbReference>
<dbReference type="Proteomes" id="UP001064489">
    <property type="component" value="Chromosome 6"/>
</dbReference>
<accession>A0AAD5P0G6</accession>
<organism evidence="8 9">
    <name type="scientific">Acer negundo</name>
    <name type="common">Box elder</name>
    <dbReference type="NCBI Taxonomy" id="4023"/>
    <lineage>
        <taxon>Eukaryota</taxon>
        <taxon>Viridiplantae</taxon>
        <taxon>Streptophyta</taxon>
        <taxon>Embryophyta</taxon>
        <taxon>Tracheophyta</taxon>
        <taxon>Spermatophyta</taxon>
        <taxon>Magnoliopsida</taxon>
        <taxon>eudicotyledons</taxon>
        <taxon>Gunneridae</taxon>
        <taxon>Pentapetalae</taxon>
        <taxon>rosids</taxon>
        <taxon>malvids</taxon>
        <taxon>Sapindales</taxon>
        <taxon>Sapindaceae</taxon>
        <taxon>Hippocastanoideae</taxon>
        <taxon>Acereae</taxon>
        <taxon>Acer</taxon>
    </lineage>
</organism>
<comment type="function">
    <text evidence="7">Controls stomatal patterning.</text>
</comment>
<dbReference type="GO" id="GO:0005576">
    <property type="term" value="C:extracellular region"/>
    <property type="evidence" value="ECO:0007669"/>
    <property type="project" value="UniProtKB-SubCell"/>
</dbReference>
<proteinExistence type="inferred from homology"/>
<protein>
    <recommendedName>
        <fullName evidence="7">Epidermal patterning factor-like protein</fullName>
    </recommendedName>
</protein>
<evidence type="ECO:0000256" key="7">
    <source>
        <dbReference type="RuleBase" id="RU367102"/>
    </source>
</evidence>
<keyword evidence="3 7" id="KW-0217">Developmental protein</keyword>
<keyword evidence="5" id="KW-0732">Signal</keyword>
<evidence type="ECO:0000313" key="8">
    <source>
        <dbReference type="EMBL" id="KAI9191626.1"/>
    </source>
</evidence>
<dbReference type="AlphaFoldDB" id="A0AAD5P0G6"/>
<evidence type="ECO:0000256" key="4">
    <source>
        <dbReference type="ARBA" id="ARBA00022525"/>
    </source>
</evidence>
<keyword evidence="6" id="KW-1015">Disulfide bond</keyword>
<dbReference type="InterPro" id="IPR039455">
    <property type="entry name" value="EPFL"/>
</dbReference>
<evidence type="ECO:0000256" key="6">
    <source>
        <dbReference type="ARBA" id="ARBA00023157"/>
    </source>
</evidence>
<dbReference type="PANTHER" id="PTHR33109:SF60">
    <property type="entry name" value="EPIDERMAL PATTERNING FACTOR-LIKE PROTEIN 8"/>
    <property type="match status" value="1"/>
</dbReference>
<dbReference type="PANTHER" id="PTHR33109">
    <property type="entry name" value="EPIDERMAL PATTERNING FACTOR-LIKE PROTEIN 4"/>
    <property type="match status" value="1"/>
</dbReference>
<reference evidence="8" key="2">
    <citation type="submission" date="2023-02" db="EMBL/GenBank/DDBJ databases">
        <authorList>
            <person name="Swenson N.G."/>
            <person name="Wegrzyn J.L."/>
            <person name="Mcevoy S.L."/>
        </authorList>
    </citation>
    <scope>NUCLEOTIDE SEQUENCE</scope>
    <source>
        <strain evidence="8">91603</strain>
        <tissue evidence="8">Leaf</tissue>
    </source>
</reference>
<comment type="caution">
    <text evidence="8">The sequence shown here is derived from an EMBL/GenBank/DDBJ whole genome shotgun (WGS) entry which is preliminary data.</text>
</comment>
<dbReference type="Pfam" id="PF17181">
    <property type="entry name" value="EPF"/>
    <property type="match status" value="1"/>
</dbReference>
<keyword evidence="9" id="KW-1185">Reference proteome</keyword>
<evidence type="ECO:0000256" key="1">
    <source>
        <dbReference type="ARBA" id="ARBA00004613"/>
    </source>
</evidence>
<sequence length="119" mass="13438">MAIVLFPENTVTKSRIRFPLVGTPFLIHAKSRFSLLDIPMPSVLASVLHSYENCGTEGVKMVLGSRPPQCVNKCLNCRPCVATLVVPSHPKNHHFKPQEDENYYLLSWKCRCGNKLFQP</sequence>
<evidence type="ECO:0000256" key="2">
    <source>
        <dbReference type="ARBA" id="ARBA00008127"/>
    </source>
</evidence>
<evidence type="ECO:0000256" key="3">
    <source>
        <dbReference type="ARBA" id="ARBA00022473"/>
    </source>
</evidence>
<keyword evidence="4 7" id="KW-0964">Secreted</keyword>
<name>A0AAD5P0G6_ACENE</name>
<evidence type="ECO:0000256" key="5">
    <source>
        <dbReference type="ARBA" id="ARBA00022729"/>
    </source>
</evidence>
<comment type="similarity">
    <text evidence="2 7">Belongs to the plant cysteine rich small secretory peptide family. Epidermal patterning factor subfamily.</text>
</comment>
<gene>
    <name evidence="8" type="ORF">LWI28_011018</name>
</gene>